<gene>
    <name evidence="4" type="ORF">Phou_046020</name>
</gene>
<feature type="region of interest" description="Disordered" evidence="1">
    <location>
        <begin position="180"/>
        <end position="212"/>
    </location>
</feature>
<dbReference type="InterPro" id="IPR008613">
    <property type="entry name" value="Excalibur_Ca-bd_domain"/>
</dbReference>
<feature type="compositionally biased region" description="Low complexity" evidence="1">
    <location>
        <begin position="135"/>
        <end position="162"/>
    </location>
</feature>
<dbReference type="EMBL" id="BLPF01000001">
    <property type="protein sequence ID" value="GFJ80422.1"/>
    <property type="molecule type" value="Genomic_DNA"/>
</dbReference>
<evidence type="ECO:0000313" key="5">
    <source>
        <dbReference type="Proteomes" id="UP000482800"/>
    </source>
</evidence>
<accession>A0A6V8K5E3</accession>
<dbReference type="RefSeq" id="WP_218579063.1">
    <property type="nucleotide sequence ID" value="NZ_BAABGO010000017.1"/>
</dbReference>
<feature type="transmembrane region" description="Helical" evidence="2">
    <location>
        <begin position="61"/>
        <end position="84"/>
    </location>
</feature>
<keyword evidence="5" id="KW-1185">Reference proteome</keyword>
<dbReference type="SMART" id="SM00894">
    <property type="entry name" value="Excalibur"/>
    <property type="match status" value="1"/>
</dbReference>
<dbReference type="AlphaFoldDB" id="A0A6V8K5E3"/>
<keyword evidence="2" id="KW-0472">Membrane</keyword>
<dbReference type="Pfam" id="PF05901">
    <property type="entry name" value="Excalibur"/>
    <property type="match status" value="1"/>
</dbReference>
<name>A0A6V8K5E3_9ACTN</name>
<protein>
    <recommendedName>
        <fullName evidence="3">Excalibur calcium-binding domain-containing protein</fullName>
    </recommendedName>
</protein>
<evidence type="ECO:0000256" key="2">
    <source>
        <dbReference type="SAM" id="Phobius"/>
    </source>
</evidence>
<feature type="region of interest" description="Disordered" evidence="1">
    <location>
        <begin position="1"/>
        <end position="55"/>
    </location>
</feature>
<feature type="compositionally biased region" description="Basic and acidic residues" evidence="1">
    <location>
        <begin position="193"/>
        <end position="212"/>
    </location>
</feature>
<reference evidence="4 5" key="2">
    <citation type="submission" date="2020-03" db="EMBL/GenBank/DDBJ databases">
        <authorList>
            <person name="Ichikawa N."/>
            <person name="Kimura A."/>
            <person name="Kitahashi Y."/>
            <person name="Uohara A."/>
        </authorList>
    </citation>
    <scope>NUCLEOTIDE SEQUENCE [LARGE SCALE GENOMIC DNA]</scope>
    <source>
        <strain evidence="4 5">NBRC 108639</strain>
    </source>
</reference>
<feature type="region of interest" description="Disordered" evidence="1">
    <location>
        <begin position="91"/>
        <end position="162"/>
    </location>
</feature>
<comment type="caution">
    <text evidence="4">The sequence shown here is derived from an EMBL/GenBank/DDBJ whole genome shotgun (WGS) entry which is preliminary data.</text>
</comment>
<evidence type="ECO:0000256" key="1">
    <source>
        <dbReference type="SAM" id="MobiDB-lite"/>
    </source>
</evidence>
<keyword evidence="2" id="KW-1133">Transmembrane helix</keyword>
<keyword evidence="2" id="KW-0812">Transmembrane</keyword>
<evidence type="ECO:0000259" key="3">
    <source>
        <dbReference type="SMART" id="SM00894"/>
    </source>
</evidence>
<organism evidence="4 5">
    <name type="scientific">Phytohabitans houttuyneae</name>
    <dbReference type="NCBI Taxonomy" id="1076126"/>
    <lineage>
        <taxon>Bacteria</taxon>
        <taxon>Bacillati</taxon>
        <taxon>Actinomycetota</taxon>
        <taxon>Actinomycetes</taxon>
        <taxon>Micromonosporales</taxon>
        <taxon>Micromonosporaceae</taxon>
    </lineage>
</organism>
<reference evidence="4 5" key="1">
    <citation type="submission" date="2020-03" db="EMBL/GenBank/DDBJ databases">
        <title>Whole genome shotgun sequence of Phytohabitans houttuyneae NBRC 108639.</title>
        <authorList>
            <person name="Komaki H."/>
            <person name="Tamura T."/>
        </authorList>
    </citation>
    <scope>NUCLEOTIDE SEQUENCE [LARGE SCALE GENOMIC DNA]</scope>
    <source>
        <strain evidence="4 5">NBRC 108639</strain>
    </source>
</reference>
<sequence>MTFPPADEPSQQQQRRAAIYGRANQASAHYRPLRKGRPVPDSTPLPGPSSRAGRRGSRRRFVLFVVALVVALALGTTVFGVVLANPAPLAQAPQGPTREVPEPAIQPPPSTGRGAPAERVPPAGGKSGSPPEISTTAPGANPTTAAAQVGASAPTSASAAPQTPTTVYYQNCNKARQAGAAPLYPGDPGYSAKLDKDGNGIACDEKEKKERG</sequence>
<proteinExistence type="predicted"/>
<feature type="domain" description="Excalibur calcium-binding" evidence="3">
    <location>
        <begin position="168"/>
        <end position="204"/>
    </location>
</feature>
<dbReference type="Proteomes" id="UP000482800">
    <property type="component" value="Unassembled WGS sequence"/>
</dbReference>
<evidence type="ECO:0000313" key="4">
    <source>
        <dbReference type="EMBL" id="GFJ80422.1"/>
    </source>
</evidence>